<proteinExistence type="predicted"/>
<dbReference type="AlphaFoldDB" id="F6CV09"/>
<name>F6CV09_MARPP</name>
<dbReference type="EMBL" id="CP002771">
    <property type="protein sequence ID" value="AEF55335.1"/>
    <property type="molecule type" value="Genomic_DNA"/>
</dbReference>
<accession>F6CV09</accession>
<keyword evidence="3" id="KW-1185">Reference proteome</keyword>
<dbReference type="Pfam" id="PF00144">
    <property type="entry name" value="Beta-lactamase"/>
    <property type="match status" value="1"/>
</dbReference>
<dbReference type="STRING" id="491952.Mar181_2299"/>
<gene>
    <name evidence="2" type="ordered locus">Mar181_2299</name>
</gene>
<protein>
    <submittedName>
        <fullName evidence="2">Beta-lactamase</fullName>
    </submittedName>
</protein>
<dbReference type="PANTHER" id="PTHR46825">
    <property type="entry name" value="D-ALANYL-D-ALANINE-CARBOXYPEPTIDASE/ENDOPEPTIDASE AMPH"/>
    <property type="match status" value="1"/>
</dbReference>
<reference evidence="2 3" key="1">
    <citation type="journal article" date="2012" name="Stand. Genomic Sci.">
        <title>Complete genome sequence of Marinomonas posidonica type strain (IVIA-Po-181(T)).</title>
        <authorList>
            <person name="Lucas-Elio P."/>
            <person name="Goodwin L."/>
            <person name="Woyke T."/>
            <person name="Pitluck S."/>
            <person name="Nolan M."/>
            <person name="Kyrpides N.C."/>
            <person name="Detter J.C."/>
            <person name="Copeland A."/>
            <person name="Lu M."/>
            <person name="Bruce D."/>
            <person name="Detter C."/>
            <person name="Tapia R."/>
            <person name="Han S."/>
            <person name="Land M.L."/>
            <person name="Ivanova N."/>
            <person name="Mikhailova N."/>
            <person name="Johnston A.W."/>
            <person name="Sanchez-Amat A."/>
        </authorList>
    </citation>
    <scope>NUCLEOTIDE SEQUENCE [LARGE SCALE GENOMIC DNA]</scope>
    <source>
        <strain evidence="3">CECT 7376 / NCIMB 14433 / IVIA-Po-181</strain>
    </source>
</reference>
<evidence type="ECO:0000313" key="3">
    <source>
        <dbReference type="Proteomes" id="UP000009230"/>
    </source>
</evidence>
<dbReference type="eggNOG" id="COG1680">
    <property type="taxonomic scope" value="Bacteria"/>
</dbReference>
<evidence type="ECO:0000259" key="1">
    <source>
        <dbReference type="Pfam" id="PF00144"/>
    </source>
</evidence>
<evidence type="ECO:0000313" key="2">
    <source>
        <dbReference type="EMBL" id="AEF55335.1"/>
    </source>
</evidence>
<dbReference type="InterPro" id="IPR050491">
    <property type="entry name" value="AmpC-like"/>
</dbReference>
<dbReference type="InterPro" id="IPR012338">
    <property type="entry name" value="Beta-lactam/transpept-like"/>
</dbReference>
<dbReference type="PANTHER" id="PTHR46825:SF7">
    <property type="entry name" value="D-ALANYL-D-ALANINE CARBOXYPEPTIDASE"/>
    <property type="match status" value="1"/>
</dbReference>
<dbReference type="KEGG" id="mpc:Mar181_2299"/>
<dbReference type="Gene3D" id="3.40.710.10">
    <property type="entry name" value="DD-peptidase/beta-lactamase superfamily"/>
    <property type="match status" value="1"/>
</dbReference>
<sequence length="374" mass="40684">MNSLSWLSRIASSLGLSLPPSSSVLTQTTDGLVLSSALDLKVKKYLKNYDSTSLLVGVYREGESTFKGYGESPPDASSVFQIASVSKLLTTAILAVWSEQAGIPLSRSLEELIGDQIPLSAQAKGITLYQLATHTSGLPRVPQVLLDKIEAAVGRHHIMDNPYHHIDERDVFDYLATTEGMRPAGQFDYSNYGMGLLAHIMERLTGQSLQELAKEGLLQPLNMSNTGITIDDRIRPHLITGYDAQGNKTEPWTFNALAGAGAFYSTGQDMMAFIRANFQDSKLSASKLEDSQSIAARLQLMQFSQNGVNLGWVGPSITQKMFGKHSPLWHNGLLAGYASFLAIDPEHKISVLILSNQGRDVTSLGVDITKAVLQ</sequence>
<dbReference type="SUPFAM" id="SSF56601">
    <property type="entry name" value="beta-lactamase/transpeptidase-like"/>
    <property type="match status" value="1"/>
</dbReference>
<organism evidence="2 3">
    <name type="scientific">Marinomonas posidonica (strain CECT 7376 / NCIMB 14433 / IVIA-Po-181)</name>
    <dbReference type="NCBI Taxonomy" id="491952"/>
    <lineage>
        <taxon>Bacteria</taxon>
        <taxon>Pseudomonadati</taxon>
        <taxon>Pseudomonadota</taxon>
        <taxon>Gammaproteobacteria</taxon>
        <taxon>Oceanospirillales</taxon>
        <taxon>Oceanospirillaceae</taxon>
        <taxon>Marinomonas</taxon>
    </lineage>
</organism>
<dbReference type="HOGENOM" id="CLU_020027_7_0_6"/>
<dbReference type="InterPro" id="IPR001466">
    <property type="entry name" value="Beta-lactam-related"/>
</dbReference>
<dbReference type="Proteomes" id="UP000009230">
    <property type="component" value="Chromosome"/>
</dbReference>
<feature type="domain" description="Beta-lactamase-related" evidence="1">
    <location>
        <begin position="41"/>
        <end position="361"/>
    </location>
</feature>